<reference evidence="3 4" key="1">
    <citation type="submission" date="2014-03" db="EMBL/GenBank/DDBJ databases">
        <title>Bradyrhizobium valentinum sp. nov., isolated from effective nodules of Lupinus mariae-josephae, a lupine endemic of basic-lime soils in Eastern Spain.</title>
        <authorList>
            <person name="Duran D."/>
            <person name="Rey L."/>
            <person name="Navarro A."/>
            <person name="Busquets A."/>
            <person name="Imperial J."/>
            <person name="Ruiz-Argueso T."/>
        </authorList>
    </citation>
    <scope>NUCLEOTIDE SEQUENCE [LARGE SCALE GENOMIC DNA]</scope>
    <source>
        <strain evidence="3 4">LmjM3</strain>
    </source>
</reference>
<dbReference type="STRING" id="1518501.CQ10_15905"/>
<name>A0A0R3LAH3_9BRAD</name>
<accession>A0A0R3LAH3</accession>
<dbReference type="SUPFAM" id="SSF52499">
    <property type="entry name" value="Isochorismatase-like hydrolases"/>
    <property type="match status" value="1"/>
</dbReference>
<proteinExistence type="predicted"/>
<dbReference type="PANTHER" id="PTHR43540">
    <property type="entry name" value="PEROXYUREIDOACRYLATE/UREIDOACRYLATE AMIDOHYDROLASE-RELATED"/>
    <property type="match status" value="1"/>
</dbReference>
<feature type="domain" description="Isochorismatase-like" evidence="2">
    <location>
        <begin position="3"/>
        <end position="139"/>
    </location>
</feature>
<protein>
    <recommendedName>
        <fullName evidence="2">Isochorismatase-like domain-containing protein</fullName>
    </recommendedName>
</protein>
<organism evidence="3 4">
    <name type="scientific">Bradyrhizobium valentinum</name>
    <dbReference type="NCBI Taxonomy" id="1518501"/>
    <lineage>
        <taxon>Bacteria</taxon>
        <taxon>Pseudomonadati</taxon>
        <taxon>Pseudomonadota</taxon>
        <taxon>Alphaproteobacteria</taxon>
        <taxon>Hyphomicrobiales</taxon>
        <taxon>Nitrobacteraceae</taxon>
        <taxon>Bradyrhizobium</taxon>
    </lineage>
</organism>
<dbReference type="AlphaFoldDB" id="A0A0R3LAH3"/>
<dbReference type="Gene3D" id="3.40.50.850">
    <property type="entry name" value="Isochorismatase-like"/>
    <property type="match status" value="1"/>
</dbReference>
<evidence type="ECO:0000259" key="2">
    <source>
        <dbReference type="Pfam" id="PF00857"/>
    </source>
</evidence>
<evidence type="ECO:0000313" key="3">
    <source>
        <dbReference type="EMBL" id="KRR04890.1"/>
    </source>
</evidence>
<evidence type="ECO:0000256" key="1">
    <source>
        <dbReference type="ARBA" id="ARBA00022801"/>
    </source>
</evidence>
<keyword evidence="4" id="KW-1185">Reference proteome</keyword>
<keyword evidence="1" id="KW-0378">Hydrolase</keyword>
<dbReference type="Proteomes" id="UP000051913">
    <property type="component" value="Unassembled WGS sequence"/>
</dbReference>
<dbReference type="EMBL" id="LLXX01000121">
    <property type="protein sequence ID" value="KRR04890.1"/>
    <property type="molecule type" value="Genomic_DNA"/>
</dbReference>
<dbReference type="InterPro" id="IPR000868">
    <property type="entry name" value="Isochorismatase-like_dom"/>
</dbReference>
<sequence length="175" mass="19454">MDALIVVDMQVGLLNGEPKHDLRGVVERINQLAARVRERSGTVIFIQRCGGKGDDFEPETPGWALLPELYREPADIVVRKTLNDPFAGTDLSARLQAIAPDRILIAGWATDLCVDATVRSAVSNHHDVVVVTDAHTLNDRPHLDAASVIRHHNWVWGHLITQRSIRLARTNELLL</sequence>
<dbReference type="GO" id="GO:0016787">
    <property type="term" value="F:hydrolase activity"/>
    <property type="evidence" value="ECO:0007669"/>
    <property type="project" value="UniProtKB-KW"/>
</dbReference>
<dbReference type="InterPro" id="IPR050272">
    <property type="entry name" value="Isochorismatase-like_hydrls"/>
</dbReference>
<comment type="caution">
    <text evidence="3">The sequence shown here is derived from an EMBL/GenBank/DDBJ whole genome shotgun (WGS) entry which is preliminary data.</text>
</comment>
<dbReference type="Pfam" id="PF00857">
    <property type="entry name" value="Isochorismatase"/>
    <property type="match status" value="1"/>
</dbReference>
<dbReference type="RefSeq" id="WP_057852007.1">
    <property type="nucleotide sequence ID" value="NZ_LLXX01000121.1"/>
</dbReference>
<gene>
    <name evidence="3" type="ORF">CP49_13965</name>
</gene>
<evidence type="ECO:0000313" key="4">
    <source>
        <dbReference type="Proteomes" id="UP000051913"/>
    </source>
</evidence>
<dbReference type="InterPro" id="IPR036380">
    <property type="entry name" value="Isochorismatase-like_sf"/>
</dbReference>